<organism evidence="2 3">
    <name type="scientific">Teratosphaeria destructans</name>
    <dbReference type="NCBI Taxonomy" id="418781"/>
    <lineage>
        <taxon>Eukaryota</taxon>
        <taxon>Fungi</taxon>
        <taxon>Dikarya</taxon>
        <taxon>Ascomycota</taxon>
        <taxon>Pezizomycotina</taxon>
        <taxon>Dothideomycetes</taxon>
        <taxon>Dothideomycetidae</taxon>
        <taxon>Mycosphaerellales</taxon>
        <taxon>Teratosphaeriaceae</taxon>
        <taxon>Teratosphaeria</taxon>
    </lineage>
</organism>
<dbReference type="Proteomes" id="UP001138500">
    <property type="component" value="Unassembled WGS sequence"/>
</dbReference>
<accession>A0A9W7T070</accession>
<comment type="caution">
    <text evidence="2">The sequence shown here is derived from an EMBL/GenBank/DDBJ whole genome shotgun (WGS) entry which is preliminary data.</text>
</comment>
<dbReference type="OrthoDB" id="10387221at2759"/>
<reference evidence="2 3" key="2">
    <citation type="journal article" date="2021" name="Curr. Genet.">
        <title>Genetic response to nitrogen starvation in the aggressive Eucalyptus foliar pathogen Teratosphaeria destructans.</title>
        <authorList>
            <person name="Havenga M."/>
            <person name="Wingfield B.D."/>
            <person name="Wingfield M.J."/>
            <person name="Dreyer L.L."/>
            <person name="Roets F."/>
            <person name="Aylward J."/>
        </authorList>
    </citation>
    <scope>NUCLEOTIDE SEQUENCE [LARGE SCALE GENOMIC DNA]</scope>
    <source>
        <strain evidence="2">CMW44962</strain>
    </source>
</reference>
<sequence>MPQTKHLLPIAILTACAAAANDPTFAINDGTCNDPHKRVGYLTFDPFKKKTSACFSIAGGPGHSLVWQNVPDRTFPCYGHAYGDAKCSWEIGKLDGNYDNLCWDVGPWIYSMKIECYRTIQNP</sequence>
<keyword evidence="1" id="KW-0732">Signal</keyword>
<evidence type="ECO:0008006" key="4">
    <source>
        <dbReference type="Google" id="ProtNLM"/>
    </source>
</evidence>
<evidence type="ECO:0000256" key="1">
    <source>
        <dbReference type="SAM" id="SignalP"/>
    </source>
</evidence>
<name>A0A9W7T070_9PEZI</name>
<keyword evidence="3" id="KW-1185">Reference proteome</keyword>
<gene>
    <name evidence="2" type="ORF">Tdes44962_MAKER01375</name>
</gene>
<evidence type="ECO:0000313" key="3">
    <source>
        <dbReference type="Proteomes" id="UP001138500"/>
    </source>
</evidence>
<protein>
    <recommendedName>
        <fullName evidence="4">Small secreted protein</fullName>
    </recommendedName>
</protein>
<reference evidence="2 3" key="1">
    <citation type="journal article" date="2018" name="IMA Fungus">
        <title>IMA Genome-F 10: Nine draft genome sequences of Claviceps purpurea s.lat., including C. arundinis, C. humidiphila, and C. cf. spartinae, pseudomolecules for the pitch canker pathogen Fusarium circinatum, draft genome of Davidsoniella eucalypti, Grosmannia galeiformis, Quambalaria eucalypti, and Teratosphaeria destructans.</title>
        <authorList>
            <person name="Wingfield B.D."/>
            <person name="Liu M."/>
            <person name="Nguyen H.D."/>
            <person name="Lane F.A."/>
            <person name="Morgan S.W."/>
            <person name="De Vos L."/>
            <person name="Wilken P.M."/>
            <person name="Duong T.A."/>
            <person name="Aylward J."/>
            <person name="Coetzee M.P."/>
            <person name="Dadej K."/>
            <person name="De Beer Z.W."/>
            <person name="Findlay W."/>
            <person name="Havenga M."/>
            <person name="Kolarik M."/>
            <person name="Menzies J.G."/>
            <person name="Naidoo K."/>
            <person name="Pochopski O."/>
            <person name="Shoukouhi P."/>
            <person name="Santana Q.C."/>
            <person name="Seifert K.A."/>
            <person name="Soal N."/>
            <person name="Steenkamp E.T."/>
            <person name="Tatham C.T."/>
            <person name="van der Nest M.A."/>
            <person name="Wingfield M.J."/>
        </authorList>
    </citation>
    <scope>NUCLEOTIDE SEQUENCE [LARGE SCALE GENOMIC DNA]</scope>
    <source>
        <strain evidence="2">CMW44962</strain>
    </source>
</reference>
<feature type="chain" id="PRO_5040982825" description="Small secreted protein" evidence="1">
    <location>
        <begin position="20"/>
        <end position="123"/>
    </location>
</feature>
<dbReference type="EMBL" id="RIBY02000224">
    <property type="protein sequence ID" value="KAH9844828.1"/>
    <property type="molecule type" value="Genomic_DNA"/>
</dbReference>
<evidence type="ECO:0000313" key="2">
    <source>
        <dbReference type="EMBL" id="KAH9844828.1"/>
    </source>
</evidence>
<dbReference type="PROSITE" id="PS51257">
    <property type="entry name" value="PROKAR_LIPOPROTEIN"/>
    <property type="match status" value="1"/>
</dbReference>
<dbReference type="AlphaFoldDB" id="A0A9W7T070"/>
<proteinExistence type="predicted"/>
<feature type="signal peptide" evidence="1">
    <location>
        <begin position="1"/>
        <end position="19"/>
    </location>
</feature>